<evidence type="ECO:0000259" key="3">
    <source>
        <dbReference type="Pfam" id="PF00535"/>
    </source>
</evidence>
<dbReference type="Pfam" id="PF00535">
    <property type="entry name" value="Glycos_transf_2"/>
    <property type="match status" value="1"/>
</dbReference>
<evidence type="ECO:0000313" key="5">
    <source>
        <dbReference type="Proteomes" id="UP000095709"/>
    </source>
</evidence>
<sequence length="354" mass="41358">MSHYTNISIIELLENEEISMERLVSVIIPVYNKKDYLKRSVYSIINQDYSALEIIIIDDGSTDGSSNLCDHFGMIDNRIRVVHSENRGVSSARNTGINLAKGFYIAFFDADDEAESNWISKLVNNIEEKSAQLSICSVQKEDMEGNKISVHGFDDDKVYKLNQFHELLDKEFFSALWDKLYVASVIKENFLKFDEKTSIWEDLLFNLEYILKLNAFSKIVCSHEILYHYKYNPQGLSKKYNKWQYASGEIKKKIDAIEMLIGLHGSSMFYSKRCCEWCNVELNYIWNNDNLLISNKIKQISSLCKTYEYEIMLASNKFAKEESFIHRFVLRRRKTLLIVLYLFAQSTKQKLRKG</sequence>
<dbReference type="Gene3D" id="3.90.550.10">
    <property type="entry name" value="Spore Coat Polysaccharide Biosynthesis Protein SpsA, Chain A"/>
    <property type="match status" value="1"/>
</dbReference>
<keyword evidence="2" id="KW-0808">Transferase</keyword>
<accession>A0A174LN82</accession>
<reference evidence="4 5" key="1">
    <citation type="submission" date="2015-09" db="EMBL/GenBank/DDBJ databases">
        <authorList>
            <consortium name="Pathogen Informatics"/>
        </authorList>
    </citation>
    <scope>NUCLEOTIDE SEQUENCE [LARGE SCALE GENOMIC DNA]</scope>
    <source>
        <strain evidence="4 5">2789STDY5834885</strain>
    </source>
</reference>
<name>A0A174LN82_9FIRM</name>
<keyword evidence="1" id="KW-0328">Glycosyltransferase</keyword>
<dbReference type="InterPro" id="IPR001173">
    <property type="entry name" value="Glyco_trans_2-like"/>
</dbReference>
<organism evidence="4 5">
    <name type="scientific">Fusicatenibacter saccharivorans</name>
    <dbReference type="NCBI Taxonomy" id="1150298"/>
    <lineage>
        <taxon>Bacteria</taxon>
        <taxon>Bacillati</taxon>
        <taxon>Bacillota</taxon>
        <taxon>Clostridia</taxon>
        <taxon>Lachnospirales</taxon>
        <taxon>Lachnospiraceae</taxon>
        <taxon>Fusicatenibacter</taxon>
    </lineage>
</organism>
<proteinExistence type="predicted"/>
<dbReference type="PANTHER" id="PTHR22916:SF51">
    <property type="entry name" value="GLYCOSYLTRANSFERASE EPSH-RELATED"/>
    <property type="match status" value="1"/>
</dbReference>
<evidence type="ECO:0000256" key="2">
    <source>
        <dbReference type="ARBA" id="ARBA00022679"/>
    </source>
</evidence>
<gene>
    <name evidence="4" type="primary">kfoC_2</name>
    <name evidence="4" type="ORF">ERS852498_01552</name>
</gene>
<dbReference type="Proteomes" id="UP000095709">
    <property type="component" value="Unassembled WGS sequence"/>
</dbReference>
<dbReference type="InterPro" id="IPR029044">
    <property type="entry name" value="Nucleotide-diphossugar_trans"/>
</dbReference>
<dbReference type="SUPFAM" id="SSF53448">
    <property type="entry name" value="Nucleotide-diphospho-sugar transferases"/>
    <property type="match status" value="1"/>
</dbReference>
<dbReference type="AlphaFoldDB" id="A0A174LN82"/>
<dbReference type="EMBL" id="CZAL01000007">
    <property type="protein sequence ID" value="CUP24146.1"/>
    <property type="molecule type" value="Genomic_DNA"/>
</dbReference>
<feature type="domain" description="Glycosyltransferase 2-like" evidence="3">
    <location>
        <begin position="25"/>
        <end position="170"/>
    </location>
</feature>
<dbReference type="PANTHER" id="PTHR22916">
    <property type="entry name" value="GLYCOSYLTRANSFERASE"/>
    <property type="match status" value="1"/>
</dbReference>
<evidence type="ECO:0000256" key="1">
    <source>
        <dbReference type="ARBA" id="ARBA00022676"/>
    </source>
</evidence>
<evidence type="ECO:0000313" key="4">
    <source>
        <dbReference type="EMBL" id="CUP24146.1"/>
    </source>
</evidence>
<protein>
    <submittedName>
        <fullName evidence="4">Chondroitin polymerase</fullName>
    </submittedName>
</protein>
<dbReference type="CDD" id="cd00761">
    <property type="entry name" value="Glyco_tranf_GTA_type"/>
    <property type="match status" value="1"/>
</dbReference>
<dbReference type="GO" id="GO:0016757">
    <property type="term" value="F:glycosyltransferase activity"/>
    <property type="evidence" value="ECO:0007669"/>
    <property type="project" value="UniProtKB-KW"/>
</dbReference>